<name>C8NI31_9LACT</name>
<dbReference type="RefSeq" id="WP_005608216.1">
    <property type="nucleotide sequence ID" value="NZ_CP102283.1"/>
</dbReference>
<evidence type="ECO:0000313" key="2">
    <source>
        <dbReference type="Proteomes" id="UP000005926"/>
    </source>
</evidence>
<dbReference type="Proteomes" id="UP000005926">
    <property type="component" value="Unassembled WGS sequence"/>
</dbReference>
<keyword evidence="2" id="KW-1185">Reference proteome</keyword>
<protein>
    <submittedName>
        <fullName evidence="1">Uncharacterized protein</fullName>
    </submittedName>
</protein>
<organism evidence="1 2">
    <name type="scientific">Granulicatella adiacens ATCC 49175</name>
    <dbReference type="NCBI Taxonomy" id="638301"/>
    <lineage>
        <taxon>Bacteria</taxon>
        <taxon>Bacillati</taxon>
        <taxon>Bacillota</taxon>
        <taxon>Bacilli</taxon>
        <taxon>Lactobacillales</taxon>
        <taxon>Carnobacteriaceae</taxon>
        <taxon>Granulicatella</taxon>
    </lineage>
</organism>
<dbReference type="GeneID" id="78412316"/>
<reference evidence="1 2" key="1">
    <citation type="submission" date="2009-08" db="EMBL/GenBank/DDBJ databases">
        <authorList>
            <person name="Muzny D."/>
            <person name="Qin X."/>
            <person name="Deng J."/>
            <person name="Jiang H."/>
            <person name="Liu Y."/>
            <person name="Qu J."/>
            <person name="Song X.-Z."/>
            <person name="Zhang L."/>
            <person name="Thornton R."/>
            <person name="Coyle M."/>
            <person name="Francisco L."/>
            <person name="Jackson L."/>
            <person name="Javaid M."/>
            <person name="Korchina V."/>
            <person name="Kovar C."/>
            <person name="Mata R."/>
            <person name="Mathew T."/>
            <person name="Ngo R."/>
            <person name="Nguyen L."/>
            <person name="Nguyen N."/>
            <person name="Okwuonu G."/>
            <person name="Ongeri F."/>
            <person name="Pham C."/>
            <person name="Simmons D."/>
            <person name="Wilczek-Boney K."/>
            <person name="Hale W."/>
            <person name="Jakkamsetti A."/>
            <person name="Pham P."/>
            <person name="Ruth R."/>
            <person name="San Lucas F."/>
            <person name="Warren J."/>
            <person name="Zhang J."/>
            <person name="Zhao Z."/>
            <person name="Zhou C."/>
            <person name="Zhu D."/>
            <person name="Lee S."/>
            <person name="Bess C."/>
            <person name="Blankenburg K."/>
            <person name="Forbes L."/>
            <person name="Fu Q."/>
            <person name="Gubbala S."/>
            <person name="Hirani K."/>
            <person name="Jayaseelan J.C."/>
            <person name="Lara F."/>
            <person name="Munidasa M."/>
            <person name="Palculict T."/>
            <person name="Patil S."/>
            <person name="Pu L.-L."/>
            <person name="Saada N."/>
            <person name="Tang L."/>
            <person name="Weissenberger G."/>
            <person name="Zhu Y."/>
            <person name="Hemphill L."/>
            <person name="Shang Y."/>
            <person name="Youmans B."/>
            <person name="Ayvaz T."/>
            <person name="Ross M."/>
            <person name="Santibanez J."/>
            <person name="Aqrawi P."/>
            <person name="Gross S."/>
            <person name="Joshi V."/>
            <person name="Fowler G."/>
            <person name="Nazareth L."/>
            <person name="Reid J."/>
            <person name="Worley K."/>
            <person name="Petrosino J."/>
            <person name="Highlander S."/>
            <person name="Gibbs R."/>
        </authorList>
    </citation>
    <scope>NUCLEOTIDE SEQUENCE [LARGE SCALE GENOMIC DNA]</scope>
    <source>
        <strain evidence="1 2">ATCC 49175</strain>
    </source>
</reference>
<comment type="caution">
    <text evidence="1">The sequence shown here is derived from an EMBL/GenBank/DDBJ whole genome shotgun (WGS) entry which is preliminary data.</text>
</comment>
<dbReference type="EMBL" id="ACKZ01000022">
    <property type="protein sequence ID" value="EEW36701.1"/>
    <property type="molecule type" value="Genomic_DNA"/>
</dbReference>
<dbReference type="STRING" id="638301.HMPREF0444_1576"/>
<proteinExistence type="predicted"/>
<sequence length="68" mass="8448">MSIRQKRDDLFKKEKLEVPEEIKEEFQNDEYDLDSFGDAFVMMPKFEEDKRQKNLEKNIKKEWLEDFE</sequence>
<gene>
    <name evidence="1" type="ORF">HMPREF0444_1576</name>
</gene>
<accession>C8NI31</accession>
<dbReference type="HOGENOM" id="CLU_2788038_0_0_9"/>
<evidence type="ECO:0000313" key="1">
    <source>
        <dbReference type="EMBL" id="EEW36701.1"/>
    </source>
</evidence>
<dbReference type="AlphaFoldDB" id="C8NI31"/>